<dbReference type="PANTHER" id="PTHR47843">
    <property type="entry name" value="BTB DOMAIN-CONTAINING PROTEIN-RELATED"/>
    <property type="match status" value="1"/>
</dbReference>
<feature type="domain" description="BTB" evidence="1">
    <location>
        <begin position="31"/>
        <end position="94"/>
    </location>
</feature>
<sequence>MAAPRNDGTKIHDLGRLVAYQKELLRSGKHSDFFIICGNDNYAIHLTVVGAHTDYFESVANESALGGVDLKDDDPVAVKYMIQYLYEMNYTIPSDSNFYWDVDLPVLKWTVPGCGIVGEIEARGLINEFRAMLSRATQNTVQTIIDYILREQSSSMQLNDRDELFIDPMTIGTRTVEHMVRLLKSTGAMWPHTFDREGLDYGLVIHAKVYRLAEKYKIEGLQDCASEKIRRFFARMKMDSEDPFCKTQVLEMMRIAFDSPADKNDKLQAYLWTELMENVAVQGMRRRVRDLLDTSPGLKSRVEDFESAGT</sequence>
<gene>
    <name evidence="2" type="ORF">P154DRAFT_531849</name>
</gene>
<dbReference type="PANTHER" id="PTHR47843:SF5">
    <property type="entry name" value="BTB_POZ DOMAIN PROTEIN"/>
    <property type="match status" value="1"/>
</dbReference>
<accession>A0A6A5WQN0</accession>
<name>A0A6A5WQN0_9PLEO</name>
<protein>
    <recommendedName>
        <fullName evidence="1">BTB domain-containing protein</fullName>
    </recommendedName>
</protein>
<organism evidence="2 3">
    <name type="scientific">Amniculicola lignicola CBS 123094</name>
    <dbReference type="NCBI Taxonomy" id="1392246"/>
    <lineage>
        <taxon>Eukaryota</taxon>
        <taxon>Fungi</taxon>
        <taxon>Dikarya</taxon>
        <taxon>Ascomycota</taxon>
        <taxon>Pezizomycotina</taxon>
        <taxon>Dothideomycetes</taxon>
        <taxon>Pleosporomycetidae</taxon>
        <taxon>Pleosporales</taxon>
        <taxon>Amniculicolaceae</taxon>
        <taxon>Amniculicola</taxon>
    </lineage>
</organism>
<dbReference type="OrthoDB" id="6359816at2759"/>
<dbReference type="InterPro" id="IPR000210">
    <property type="entry name" value="BTB/POZ_dom"/>
</dbReference>
<keyword evidence="3" id="KW-1185">Reference proteome</keyword>
<dbReference type="InterPro" id="IPR011333">
    <property type="entry name" value="SKP1/BTB/POZ_sf"/>
</dbReference>
<dbReference type="Gene3D" id="3.30.710.10">
    <property type="entry name" value="Potassium Channel Kv1.1, Chain A"/>
    <property type="match status" value="1"/>
</dbReference>
<dbReference type="CDD" id="cd18186">
    <property type="entry name" value="BTB_POZ_ZBTB_KLHL-like"/>
    <property type="match status" value="1"/>
</dbReference>
<dbReference type="AlphaFoldDB" id="A0A6A5WQN0"/>
<evidence type="ECO:0000259" key="1">
    <source>
        <dbReference type="PROSITE" id="PS50097"/>
    </source>
</evidence>
<proteinExistence type="predicted"/>
<evidence type="ECO:0000313" key="3">
    <source>
        <dbReference type="Proteomes" id="UP000799779"/>
    </source>
</evidence>
<dbReference type="EMBL" id="ML977569">
    <property type="protein sequence ID" value="KAF2004170.1"/>
    <property type="molecule type" value="Genomic_DNA"/>
</dbReference>
<dbReference type="PROSITE" id="PS50097">
    <property type="entry name" value="BTB"/>
    <property type="match status" value="1"/>
</dbReference>
<evidence type="ECO:0000313" key="2">
    <source>
        <dbReference type="EMBL" id="KAF2004170.1"/>
    </source>
</evidence>
<dbReference type="Proteomes" id="UP000799779">
    <property type="component" value="Unassembled WGS sequence"/>
</dbReference>
<dbReference type="SUPFAM" id="SSF54695">
    <property type="entry name" value="POZ domain"/>
    <property type="match status" value="1"/>
</dbReference>
<reference evidence="2" key="1">
    <citation type="journal article" date="2020" name="Stud. Mycol.">
        <title>101 Dothideomycetes genomes: a test case for predicting lifestyles and emergence of pathogens.</title>
        <authorList>
            <person name="Haridas S."/>
            <person name="Albert R."/>
            <person name="Binder M."/>
            <person name="Bloem J."/>
            <person name="Labutti K."/>
            <person name="Salamov A."/>
            <person name="Andreopoulos B."/>
            <person name="Baker S."/>
            <person name="Barry K."/>
            <person name="Bills G."/>
            <person name="Bluhm B."/>
            <person name="Cannon C."/>
            <person name="Castanera R."/>
            <person name="Culley D."/>
            <person name="Daum C."/>
            <person name="Ezra D."/>
            <person name="Gonzalez J."/>
            <person name="Henrissat B."/>
            <person name="Kuo A."/>
            <person name="Liang C."/>
            <person name="Lipzen A."/>
            <person name="Lutzoni F."/>
            <person name="Magnuson J."/>
            <person name="Mondo S."/>
            <person name="Nolan M."/>
            <person name="Ohm R."/>
            <person name="Pangilinan J."/>
            <person name="Park H.-J."/>
            <person name="Ramirez L."/>
            <person name="Alfaro M."/>
            <person name="Sun H."/>
            <person name="Tritt A."/>
            <person name="Yoshinaga Y."/>
            <person name="Zwiers L.-H."/>
            <person name="Turgeon B."/>
            <person name="Goodwin S."/>
            <person name="Spatafora J."/>
            <person name="Crous P."/>
            <person name="Grigoriev I."/>
        </authorList>
    </citation>
    <scope>NUCLEOTIDE SEQUENCE</scope>
    <source>
        <strain evidence="2">CBS 123094</strain>
    </source>
</reference>